<dbReference type="GO" id="GO:0046677">
    <property type="term" value="P:response to antibiotic"/>
    <property type="evidence" value="ECO:0007669"/>
    <property type="project" value="TreeGrafter"/>
</dbReference>
<comment type="subcellular location">
    <subcellularLocation>
        <location evidence="1">Cell envelope</location>
    </subcellularLocation>
</comment>
<dbReference type="InterPro" id="IPR006143">
    <property type="entry name" value="RND_pump_MFP"/>
</dbReference>
<gene>
    <name evidence="7" type="ORF">RF55_3741</name>
</gene>
<evidence type="ECO:0000256" key="1">
    <source>
        <dbReference type="ARBA" id="ARBA00004196"/>
    </source>
</evidence>
<dbReference type="InterPro" id="IPR058624">
    <property type="entry name" value="MdtA-like_HH"/>
</dbReference>
<evidence type="ECO:0000259" key="3">
    <source>
        <dbReference type="Pfam" id="PF25876"/>
    </source>
</evidence>
<dbReference type="Gene3D" id="2.40.420.20">
    <property type="match status" value="1"/>
</dbReference>
<evidence type="ECO:0000259" key="5">
    <source>
        <dbReference type="Pfam" id="PF25944"/>
    </source>
</evidence>
<dbReference type="InterPro" id="IPR058625">
    <property type="entry name" value="MdtA-like_BSH"/>
</dbReference>
<dbReference type="EMBL" id="LBMM01001612">
    <property type="protein sequence ID" value="KMQ96009.1"/>
    <property type="molecule type" value="Genomic_DNA"/>
</dbReference>
<dbReference type="PANTHER" id="PTHR30158:SF3">
    <property type="entry name" value="MULTIDRUG EFFLUX PUMP SUBUNIT ACRA-RELATED"/>
    <property type="match status" value="1"/>
</dbReference>
<dbReference type="Pfam" id="PF25917">
    <property type="entry name" value="BSH_RND"/>
    <property type="match status" value="1"/>
</dbReference>
<dbReference type="Gene3D" id="2.40.50.100">
    <property type="match status" value="1"/>
</dbReference>
<evidence type="ECO:0000256" key="2">
    <source>
        <dbReference type="SAM" id="Phobius"/>
    </source>
</evidence>
<dbReference type="InterPro" id="IPR058626">
    <property type="entry name" value="MdtA-like_b-barrel"/>
</dbReference>
<dbReference type="PaxDb" id="67767-A0A0J7L0I2"/>
<keyword evidence="2" id="KW-0472">Membrane</keyword>
<dbReference type="STRING" id="67767.A0A0J7L0I2"/>
<dbReference type="Gene3D" id="1.10.287.470">
    <property type="entry name" value="Helix hairpin bin"/>
    <property type="match status" value="1"/>
</dbReference>
<keyword evidence="8" id="KW-1185">Reference proteome</keyword>
<dbReference type="GO" id="GO:0005886">
    <property type="term" value="C:plasma membrane"/>
    <property type="evidence" value="ECO:0007669"/>
    <property type="project" value="TreeGrafter"/>
</dbReference>
<dbReference type="Pfam" id="PF25967">
    <property type="entry name" value="RND-MFP_C"/>
    <property type="match status" value="1"/>
</dbReference>
<dbReference type="NCBIfam" id="TIGR01730">
    <property type="entry name" value="RND_mfp"/>
    <property type="match status" value="1"/>
</dbReference>
<dbReference type="OrthoDB" id="8300461at2759"/>
<feature type="transmembrane region" description="Helical" evidence="2">
    <location>
        <begin position="20"/>
        <end position="39"/>
    </location>
</feature>
<dbReference type="InterPro" id="IPR058627">
    <property type="entry name" value="MdtA-like_C"/>
</dbReference>
<reference evidence="7 8" key="1">
    <citation type="submission" date="2015-04" db="EMBL/GenBank/DDBJ databases">
        <title>Lasius niger genome sequencing.</title>
        <authorList>
            <person name="Konorov E.A."/>
            <person name="Nikitin M.A."/>
            <person name="Kirill M.V."/>
            <person name="Chang P."/>
        </authorList>
    </citation>
    <scope>NUCLEOTIDE SEQUENCE [LARGE SCALE GENOMIC DNA]</scope>
    <source>
        <tissue evidence="7">Whole</tissue>
    </source>
</reference>
<dbReference type="AlphaFoldDB" id="A0A0J7L0I2"/>
<name>A0A0J7L0I2_LASNI</name>
<evidence type="ECO:0000313" key="8">
    <source>
        <dbReference type="Proteomes" id="UP000036403"/>
    </source>
</evidence>
<keyword evidence="2" id="KW-1133">Transmembrane helix</keyword>
<dbReference type="Pfam" id="PF25876">
    <property type="entry name" value="HH_MFP_RND"/>
    <property type="match status" value="1"/>
</dbReference>
<comment type="caution">
    <text evidence="7">The sequence shown here is derived from an EMBL/GenBank/DDBJ whole genome shotgun (WGS) entry which is preliminary data.</text>
</comment>
<feature type="domain" description="Multidrug resistance protein MdtA-like C-terminal permuted SH3" evidence="6">
    <location>
        <begin position="322"/>
        <end position="381"/>
    </location>
</feature>
<feature type="domain" description="Multidrug resistance protein MdtA-like beta-barrel" evidence="5">
    <location>
        <begin position="227"/>
        <end position="317"/>
    </location>
</feature>
<evidence type="ECO:0000313" key="7">
    <source>
        <dbReference type="EMBL" id="KMQ96009.1"/>
    </source>
</evidence>
<dbReference type="GO" id="GO:0022857">
    <property type="term" value="F:transmembrane transporter activity"/>
    <property type="evidence" value="ECO:0007669"/>
    <property type="project" value="InterPro"/>
</dbReference>
<proteinExistence type="predicted"/>
<accession>A0A0J7L0I2</accession>
<keyword evidence="2" id="KW-0812">Transmembrane</keyword>
<feature type="domain" description="Multidrug resistance protein MdtA-like barrel-sandwich hybrid" evidence="4">
    <location>
        <begin position="80"/>
        <end position="223"/>
    </location>
</feature>
<organism evidence="7 8">
    <name type="scientific">Lasius niger</name>
    <name type="common">Black garden ant</name>
    <dbReference type="NCBI Taxonomy" id="67767"/>
    <lineage>
        <taxon>Eukaryota</taxon>
        <taxon>Metazoa</taxon>
        <taxon>Ecdysozoa</taxon>
        <taxon>Arthropoda</taxon>
        <taxon>Hexapoda</taxon>
        <taxon>Insecta</taxon>
        <taxon>Pterygota</taxon>
        <taxon>Neoptera</taxon>
        <taxon>Endopterygota</taxon>
        <taxon>Hymenoptera</taxon>
        <taxon>Apocrita</taxon>
        <taxon>Aculeata</taxon>
        <taxon>Formicoidea</taxon>
        <taxon>Formicidae</taxon>
        <taxon>Formicinae</taxon>
        <taxon>Lasius</taxon>
        <taxon>Lasius</taxon>
    </lineage>
</organism>
<evidence type="ECO:0000259" key="6">
    <source>
        <dbReference type="Pfam" id="PF25967"/>
    </source>
</evidence>
<protein>
    <submittedName>
        <fullName evidence="7">Acriflavin resistance efflux transporter</fullName>
    </submittedName>
</protein>
<dbReference type="Proteomes" id="UP000036403">
    <property type="component" value="Unassembled WGS sequence"/>
</dbReference>
<dbReference type="Gene3D" id="2.40.30.170">
    <property type="match status" value="1"/>
</dbReference>
<feature type="domain" description="Multidrug resistance protein MdtA-like alpha-helical hairpin" evidence="3">
    <location>
        <begin position="121"/>
        <end position="190"/>
    </location>
</feature>
<dbReference type="PANTHER" id="PTHR30158">
    <property type="entry name" value="ACRA/E-RELATED COMPONENT OF DRUG EFFLUX TRANSPORTER"/>
    <property type="match status" value="1"/>
</dbReference>
<dbReference type="SUPFAM" id="SSF111369">
    <property type="entry name" value="HlyD-like secretion proteins"/>
    <property type="match status" value="1"/>
</dbReference>
<dbReference type="Pfam" id="PF25944">
    <property type="entry name" value="Beta-barrel_RND"/>
    <property type="match status" value="1"/>
</dbReference>
<sequence>MALFKVFLPKWQADKKFRILSILAFFGAVVLLFYAFPFLKNLFLPAKPVTLPPQPVNVLELHFQNAGLETILPGRVNALEQAHIRPQVNGVIVSRDFHQGADVEKGQVLYKIYAVPYQAAVDQAQGTYMEAKALHLRAEVQLKRYGPLHQAHAVSDQAYDNAVADEEQTRGQLLQAEGALHLAEVNLDYSTVRSPISGRIGRMIYTPGTLVTANQTDDIALVTRLDPIYVDVNLAAEELLRFRREIAEGRIKAAGENAASVRLELPDGSDYKQEGRLELSEVTVDPSTGTLVMRAQFPNPQHLLLPGMFAQAHIHEGADPHALLVPEGAVQRSSNGAPFVMLATKDNHAKMQPITLGMRVGSDFVAKTGLNDGDLLIVSGLVKIHPGDPVMPMPIRPSGDHASEKKA</sequence>
<evidence type="ECO:0000259" key="4">
    <source>
        <dbReference type="Pfam" id="PF25917"/>
    </source>
</evidence>